<feature type="compositionally biased region" description="Polar residues" evidence="5">
    <location>
        <begin position="28"/>
        <end position="37"/>
    </location>
</feature>
<evidence type="ECO:0000313" key="8">
    <source>
        <dbReference type="Proteomes" id="UP000266841"/>
    </source>
</evidence>
<keyword evidence="1" id="KW-0963">Cytoplasm</keyword>
<sequence>MCRASTFTARTRRSQGRESVLSRIQPRSELSTTSLSAQPGRANTIGMTMTPGKRATKCSVSLQPADPLREIQEDADMGSMRAAIHLGPPARRPHNSSSNKWNGGKKKQVEHCFSDRQEVEGASSCDRRDLAMSSTNWIFQNKPELALRRAEELKGVGQPQTWSTTYEKIILFYLDLCLELGKSREAKDGLHQYRNLSQAQAPGSLEGVIRHLVEKSEKKCRDAKDAAEKGESSAPPSGEEGEEAKVEDGEDADDDMDLFDGNPQSILLSTMSTDPEKTQRETAVLFPALKFLWEVYRAVLDILKSNSKLERLYHAVGMSAMKFCAEYKRRVEFRRLCDMMRMHLGNLTKYGGVNVARFEDPGRNNKVRGWEGWTPESIELQLQTRFVQLDTSSSLRLYTEGFRTVEDIYNILQISRARRKIPGVQIPPPKAKIMATYYEKLTNLFWVSENYLFHAFAYYKYYSLCKEYNRGMSDEMKKEQASAVLLAALCIPSEEEKGSKSSSSSGRDAIQSTVEDDIAKEKMARMATLLGFHTTEPSREALLSEILARNVMEDVPEYLRELYVTLEDGTDPLEMVDTGKKMLAKLREETGVDTAAADEAKTDDEEKADDDEEEDSHALSKYVSPLTNLLILKLIFSLSTAYHTISLDHVRGLTEGLGVPFEQMEKTIVLSTQSRKVSVRIDHRVGCIRFGSATLESPEMRGQLTALAKRLTTACAIISPPDMSSTVAERSALYSDVRASLEAEHIATLERRVVIEKRKEEAERLVREQKKAEQAAKRAEELARKAEEDRRLAREQKMREREKLQKIQEEMEAMEKKRYLTAMGKNVENITADELKEVDTAKLAKEHAEKANKKKEEEERKIKEASKQLDYLVRAVRIEELPKQKASFEAQIEEDRNRYELEVVEKAKTDRKNWEVDVKDKAALSSSAVFGHTSAFEDLIMNARRIVHDAACKKEDERAETEAEKGKFARARQRKVDEERRIMEERVAAEKAAQEKKAEEERQRKLEEERQRREEMERKERDRMEAQREKERKEASSSGGAASEGKYVPAFRRGDGSGGQSGGSRWGNAGPGYQGASTRERYGGGRYDRDRGSDRGPPPSNSRWS</sequence>
<dbReference type="GO" id="GO:0003743">
    <property type="term" value="F:translation initiation factor activity"/>
    <property type="evidence" value="ECO:0007669"/>
    <property type="project" value="UniProtKB-KW"/>
</dbReference>
<dbReference type="PANTHER" id="PTHR14005">
    <property type="entry name" value="EUKARYOTIC TRANSLATION INITIATION FACTOR 3, THETA SUBUNIT"/>
    <property type="match status" value="1"/>
</dbReference>
<dbReference type="GO" id="GO:0043614">
    <property type="term" value="C:multi-eIF complex"/>
    <property type="evidence" value="ECO:0007669"/>
    <property type="project" value="TreeGrafter"/>
</dbReference>
<evidence type="ECO:0000256" key="3">
    <source>
        <dbReference type="ARBA" id="ARBA00022917"/>
    </source>
</evidence>
<protein>
    <recommendedName>
        <fullName evidence="6">eIF3a PCI domain-containing protein</fullName>
    </recommendedName>
</protein>
<dbReference type="GO" id="GO:0003729">
    <property type="term" value="F:mRNA binding"/>
    <property type="evidence" value="ECO:0007669"/>
    <property type="project" value="TreeGrafter"/>
</dbReference>
<feature type="domain" description="eIF3a PCI" evidence="6">
    <location>
        <begin position="161"/>
        <end position="573"/>
    </location>
</feature>
<feature type="compositionally biased region" description="Basic and acidic residues" evidence="5">
    <location>
        <begin position="974"/>
        <end position="1035"/>
    </location>
</feature>
<dbReference type="GO" id="GO:0002188">
    <property type="term" value="P:translation reinitiation"/>
    <property type="evidence" value="ECO:0007669"/>
    <property type="project" value="TreeGrafter"/>
</dbReference>
<dbReference type="OrthoDB" id="18884at2759"/>
<feature type="region of interest" description="Disordered" evidence="5">
    <location>
        <begin position="590"/>
        <end position="616"/>
    </location>
</feature>
<dbReference type="AlphaFoldDB" id="K0R234"/>
<keyword evidence="4" id="KW-0175">Coiled coil</keyword>
<feature type="compositionally biased region" description="Pro residues" evidence="5">
    <location>
        <begin position="1096"/>
        <end position="1105"/>
    </location>
</feature>
<dbReference type="Pfam" id="PF22591">
    <property type="entry name" value="eIF3a_PCI_TPR-like"/>
    <property type="match status" value="1"/>
</dbReference>
<dbReference type="GO" id="GO:0071541">
    <property type="term" value="C:eukaryotic translation initiation factor 3 complex, eIF3m"/>
    <property type="evidence" value="ECO:0007669"/>
    <property type="project" value="TreeGrafter"/>
</dbReference>
<feature type="region of interest" description="Disordered" evidence="5">
    <location>
        <begin position="220"/>
        <end position="255"/>
    </location>
</feature>
<feature type="compositionally biased region" description="Low complexity" evidence="5">
    <location>
        <begin position="1036"/>
        <end position="1045"/>
    </location>
</feature>
<dbReference type="GO" id="GO:0071540">
    <property type="term" value="C:eukaryotic translation initiation factor 3 complex, eIF3e"/>
    <property type="evidence" value="ECO:0007669"/>
    <property type="project" value="TreeGrafter"/>
</dbReference>
<evidence type="ECO:0000259" key="6">
    <source>
        <dbReference type="Pfam" id="PF22591"/>
    </source>
</evidence>
<comment type="caution">
    <text evidence="7">The sequence shown here is derived from an EMBL/GenBank/DDBJ whole genome shotgun (WGS) entry which is preliminary data.</text>
</comment>
<dbReference type="PANTHER" id="PTHR14005:SF0">
    <property type="entry name" value="EUKARYOTIC TRANSLATION INITIATION FACTOR 3 SUBUNIT A"/>
    <property type="match status" value="1"/>
</dbReference>
<feature type="coiled-coil region" evidence="4">
    <location>
        <begin position="752"/>
        <end position="875"/>
    </location>
</feature>
<dbReference type="EMBL" id="AGNL01048765">
    <property type="protein sequence ID" value="EJK45119.1"/>
    <property type="molecule type" value="Genomic_DNA"/>
</dbReference>
<dbReference type="InterPro" id="IPR027512">
    <property type="entry name" value="EIF3A"/>
</dbReference>
<dbReference type="InterPro" id="IPR054711">
    <property type="entry name" value="eIF3a_PCI_TPR-like"/>
</dbReference>
<feature type="region of interest" description="Disordered" evidence="5">
    <location>
        <begin position="86"/>
        <end position="105"/>
    </location>
</feature>
<evidence type="ECO:0000256" key="4">
    <source>
        <dbReference type="SAM" id="Coils"/>
    </source>
</evidence>
<keyword evidence="3" id="KW-0648">Protein biosynthesis</keyword>
<keyword evidence="8" id="KW-1185">Reference proteome</keyword>
<keyword evidence="2" id="KW-0396">Initiation factor</keyword>
<feature type="compositionally biased region" description="Acidic residues" evidence="5">
    <location>
        <begin position="601"/>
        <end position="615"/>
    </location>
</feature>
<organism evidence="7 8">
    <name type="scientific">Thalassiosira oceanica</name>
    <name type="common">Marine diatom</name>
    <dbReference type="NCBI Taxonomy" id="159749"/>
    <lineage>
        <taxon>Eukaryota</taxon>
        <taxon>Sar</taxon>
        <taxon>Stramenopiles</taxon>
        <taxon>Ochrophyta</taxon>
        <taxon>Bacillariophyta</taxon>
        <taxon>Coscinodiscophyceae</taxon>
        <taxon>Thalassiosirophycidae</taxon>
        <taxon>Thalassiosirales</taxon>
        <taxon>Thalassiosiraceae</taxon>
        <taxon>Thalassiosira</taxon>
    </lineage>
</organism>
<evidence type="ECO:0000256" key="5">
    <source>
        <dbReference type="SAM" id="MobiDB-lite"/>
    </source>
</evidence>
<accession>K0R234</accession>
<dbReference type="GO" id="GO:0001732">
    <property type="term" value="P:formation of cytoplasmic translation initiation complex"/>
    <property type="evidence" value="ECO:0007669"/>
    <property type="project" value="TreeGrafter"/>
</dbReference>
<evidence type="ECO:0000313" key="7">
    <source>
        <dbReference type="EMBL" id="EJK45119.1"/>
    </source>
</evidence>
<proteinExistence type="predicted"/>
<dbReference type="Gene3D" id="4.10.860.10">
    <property type="entry name" value="UVR domain"/>
    <property type="match status" value="1"/>
</dbReference>
<evidence type="ECO:0000256" key="1">
    <source>
        <dbReference type="ARBA" id="ARBA00022490"/>
    </source>
</evidence>
<feature type="region of interest" description="Disordered" evidence="5">
    <location>
        <begin position="954"/>
        <end position="1105"/>
    </location>
</feature>
<name>K0R234_THAOC</name>
<dbReference type="OMA" id="EHITNKR"/>
<feature type="region of interest" description="Disordered" evidence="5">
    <location>
        <begin position="1"/>
        <end position="43"/>
    </location>
</feature>
<evidence type="ECO:0000256" key="2">
    <source>
        <dbReference type="ARBA" id="ARBA00022540"/>
    </source>
</evidence>
<dbReference type="eggNOG" id="KOG2072">
    <property type="taxonomic scope" value="Eukaryota"/>
</dbReference>
<gene>
    <name evidence="7" type="ORF">THAOC_36287</name>
</gene>
<reference evidence="7 8" key="1">
    <citation type="journal article" date="2012" name="Genome Biol.">
        <title>Genome and low-iron response of an oceanic diatom adapted to chronic iron limitation.</title>
        <authorList>
            <person name="Lommer M."/>
            <person name="Specht M."/>
            <person name="Roy A.S."/>
            <person name="Kraemer L."/>
            <person name="Andreson R."/>
            <person name="Gutowska M.A."/>
            <person name="Wolf J."/>
            <person name="Bergner S.V."/>
            <person name="Schilhabel M.B."/>
            <person name="Klostermeier U.C."/>
            <person name="Beiko R.G."/>
            <person name="Rosenstiel P."/>
            <person name="Hippler M."/>
            <person name="Laroche J."/>
        </authorList>
    </citation>
    <scope>NUCLEOTIDE SEQUENCE [LARGE SCALE GENOMIC DNA]</scope>
    <source>
        <strain evidence="7 8">CCMP1005</strain>
    </source>
</reference>
<dbReference type="Gene3D" id="1.25.40.860">
    <property type="match status" value="2"/>
</dbReference>
<feature type="compositionally biased region" description="Gly residues" evidence="5">
    <location>
        <begin position="1056"/>
        <end position="1073"/>
    </location>
</feature>
<dbReference type="Proteomes" id="UP000266841">
    <property type="component" value="Unassembled WGS sequence"/>
</dbReference>
<feature type="compositionally biased region" description="Basic and acidic residues" evidence="5">
    <location>
        <begin position="1078"/>
        <end position="1094"/>
    </location>
</feature>
<feature type="compositionally biased region" description="Basic and acidic residues" evidence="5">
    <location>
        <begin position="954"/>
        <end position="967"/>
    </location>
</feature>
<feature type="compositionally biased region" description="Basic and acidic residues" evidence="5">
    <location>
        <begin position="220"/>
        <end position="231"/>
    </location>
</feature>